<dbReference type="SUPFAM" id="SSF81901">
    <property type="entry name" value="HCP-like"/>
    <property type="match status" value="1"/>
</dbReference>
<evidence type="ECO:0000313" key="2">
    <source>
        <dbReference type="EMBL" id="QLG72447.1"/>
    </source>
</evidence>
<dbReference type="Proteomes" id="UP000509704">
    <property type="component" value="Chromosome 4"/>
</dbReference>
<organism evidence="2 3">
    <name type="scientific">Zygotorulaspora mrakii</name>
    <name type="common">Zygosaccharomyces mrakii</name>
    <dbReference type="NCBI Taxonomy" id="42260"/>
    <lineage>
        <taxon>Eukaryota</taxon>
        <taxon>Fungi</taxon>
        <taxon>Dikarya</taxon>
        <taxon>Ascomycota</taxon>
        <taxon>Saccharomycotina</taxon>
        <taxon>Saccharomycetes</taxon>
        <taxon>Saccharomycetales</taxon>
        <taxon>Saccharomycetaceae</taxon>
        <taxon>Zygotorulaspora</taxon>
    </lineage>
</organism>
<dbReference type="InterPro" id="IPR011990">
    <property type="entry name" value="TPR-like_helical_dom_sf"/>
</dbReference>
<dbReference type="AlphaFoldDB" id="A0A7H9B1S5"/>
<dbReference type="InterPro" id="IPR019734">
    <property type="entry name" value="TPR_rpt"/>
</dbReference>
<protein>
    <submittedName>
        <fullName evidence="2">Uncharacterized protein</fullName>
    </submittedName>
</protein>
<gene>
    <name evidence="2" type="ORF">HG535_0D01550</name>
</gene>
<evidence type="ECO:0000313" key="3">
    <source>
        <dbReference type="Proteomes" id="UP000509704"/>
    </source>
</evidence>
<dbReference type="Gene3D" id="1.25.40.10">
    <property type="entry name" value="Tetratricopeptide repeat domain"/>
    <property type="match status" value="1"/>
</dbReference>
<feature type="repeat" description="TPR" evidence="1">
    <location>
        <begin position="227"/>
        <end position="260"/>
    </location>
</feature>
<dbReference type="RefSeq" id="XP_037144175.1">
    <property type="nucleotide sequence ID" value="XM_037288280.1"/>
</dbReference>
<keyword evidence="3" id="KW-1185">Reference proteome</keyword>
<dbReference type="EMBL" id="CP058607">
    <property type="protein sequence ID" value="QLG72447.1"/>
    <property type="molecule type" value="Genomic_DNA"/>
</dbReference>
<name>A0A7H9B1S5_ZYGMR</name>
<dbReference type="KEGG" id="zmk:HG535_0D01550"/>
<sequence>MDSMPCAFHIRTKSEVRKGTLLTALLACRIYYGPAMFRLSVQIAKRYYGNFSALKRPPFNEIFPPKRMINKILFDLDSRYASGKLYVVYESVYNNLDKENYTREFPNSFNASDVMIMKKVLEKVRHRTKSINKHLLELENSLLDSAAEMGNKDAVALLAFDVLKDPSQNTSEDVEYSKLLIKDLYKRKHHLTLKLTGDLAFKNNNLKEAENYYKQFLDVEDDTFLAGEVYGQLGLIGLRASNLADAERFFLKSIQLSPLKYSVHSYFYLSQMYMSSDPLKARTLMENCATQGFKESFRSLGYLEMNYFKDYYKSQEWFKLGMELFDIECFIGYFDCCCTLKEWAMANKCYKSLQRMAEINPKYRPLLEEFDVARSDKIMTSSQYSFQPVFNKELIGEAKATEQSIFRSSKWGL</sequence>
<reference evidence="2 3" key="1">
    <citation type="submission" date="2020-07" db="EMBL/GenBank/DDBJ databases">
        <title>The yeast mating-type switching endonuclease HO is a domesticated member of an unorthodox homing genetic element family.</title>
        <authorList>
            <person name="Coughlan A.Y."/>
            <person name="Lombardi L."/>
            <person name="Braun-Galleani S."/>
            <person name="Martos A.R."/>
            <person name="Galeote V."/>
            <person name="Bigey F."/>
            <person name="Dequin S."/>
            <person name="Byrne K.P."/>
            <person name="Wolfe K.H."/>
        </authorList>
    </citation>
    <scope>NUCLEOTIDE SEQUENCE [LARGE SCALE GENOMIC DNA]</scope>
    <source>
        <strain evidence="2 3">NRRL Y-6702</strain>
    </source>
</reference>
<evidence type="ECO:0000256" key="1">
    <source>
        <dbReference type="PROSITE-ProRule" id="PRU00339"/>
    </source>
</evidence>
<dbReference type="OrthoDB" id="1658288at2759"/>
<accession>A0A7H9B1S5</accession>
<dbReference type="PROSITE" id="PS50005">
    <property type="entry name" value="TPR"/>
    <property type="match status" value="1"/>
</dbReference>
<keyword evidence="1" id="KW-0802">TPR repeat</keyword>
<proteinExistence type="predicted"/>
<dbReference type="GeneID" id="59236171"/>